<feature type="region of interest" description="Disordered" evidence="1">
    <location>
        <begin position="25"/>
        <end position="52"/>
    </location>
</feature>
<evidence type="ECO:0000256" key="1">
    <source>
        <dbReference type="SAM" id="MobiDB-lite"/>
    </source>
</evidence>
<reference evidence="3 4" key="1">
    <citation type="submission" date="2013-02" db="EMBL/GenBank/DDBJ databases">
        <authorList>
            <person name="Fiebig A."/>
            <person name="Goeker M."/>
            <person name="Klenk H.-P.P."/>
        </authorList>
    </citation>
    <scope>NUCLEOTIDE SEQUENCE [LARGE SCALE GENOMIC DNA]</scope>
    <source>
        <strain evidence="3 4">DSM 19309</strain>
    </source>
</reference>
<dbReference type="AlphaFoldDB" id="A0A017HQY0"/>
<sequence>MNAFKIATLGLLLAATAAEAQKAPAGQAGTGGKPAAGAQITTPDAGADAATQAAPAAPAAGGLVVASDPQGVVSAIQALGYTATLGTDGAGDPTITGEVEGTQFNVYFYGCQDHADCQWLIFSAGFDLPNGSTLDAMNTWNQNNLVGQAYLDNEQDPFLNYFVTTTGGMTQENFADAVDWWKVAVGNFKTEIGFQ</sequence>
<dbReference type="STRING" id="442562.Rumeso_01693"/>
<comment type="caution">
    <text evidence="3">The sequence shown here is derived from an EMBL/GenBank/DDBJ whole genome shotgun (WGS) entry which is preliminary data.</text>
</comment>
<dbReference type="RefSeq" id="WP_051520882.1">
    <property type="nucleotide sequence ID" value="NZ_KK088521.1"/>
</dbReference>
<evidence type="ECO:0000256" key="2">
    <source>
        <dbReference type="SAM" id="SignalP"/>
    </source>
</evidence>
<evidence type="ECO:0008006" key="5">
    <source>
        <dbReference type="Google" id="ProtNLM"/>
    </source>
</evidence>
<dbReference type="PATRIC" id="fig|442562.3.peg.1676"/>
<organism evidence="3 4">
    <name type="scientific">Rubellimicrobium mesophilum DSM 19309</name>
    <dbReference type="NCBI Taxonomy" id="442562"/>
    <lineage>
        <taxon>Bacteria</taxon>
        <taxon>Pseudomonadati</taxon>
        <taxon>Pseudomonadota</taxon>
        <taxon>Alphaproteobacteria</taxon>
        <taxon>Rhodobacterales</taxon>
        <taxon>Roseobacteraceae</taxon>
        <taxon>Rubellimicrobium</taxon>
    </lineage>
</organism>
<feature type="signal peptide" evidence="2">
    <location>
        <begin position="1"/>
        <end position="20"/>
    </location>
</feature>
<keyword evidence="4" id="KW-1185">Reference proteome</keyword>
<dbReference type="Proteomes" id="UP000019666">
    <property type="component" value="Unassembled WGS sequence"/>
</dbReference>
<evidence type="ECO:0000313" key="3">
    <source>
        <dbReference type="EMBL" id="EYD76735.1"/>
    </source>
</evidence>
<proteinExistence type="predicted"/>
<feature type="compositionally biased region" description="Low complexity" evidence="1">
    <location>
        <begin position="41"/>
        <end position="52"/>
    </location>
</feature>
<feature type="chain" id="PRO_5001493364" description="YbjN domain-containing protein" evidence="2">
    <location>
        <begin position="21"/>
        <end position="195"/>
    </location>
</feature>
<gene>
    <name evidence="3" type="ORF">Rumeso_01693</name>
</gene>
<protein>
    <recommendedName>
        <fullName evidence="5">YbjN domain-containing protein</fullName>
    </recommendedName>
</protein>
<dbReference type="OrthoDB" id="33037at2"/>
<dbReference type="InterPro" id="IPR019660">
    <property type="entry name" value="Put_sensory_transdc_reg_YbjN"/>
</dbReference>
<dbReference type="Pfam" id="PF10722">
    <property type="entry name" value="YbjN"/>
    <property type="match status" value="1"/>
</dbReference>
<dbReference type="CDD" id="cd17511">
    <property type="entry name" value="YbjN_AmyR-like"/>
    <property type="match status" value="1"/>
</dbReference>
<evidence type="ECO:0000313" key="4">
    <source>
        <dbReference type="Proteomes" id="UP000019666"/>
    </source>
</evidence>
<dbReference type="HOGENOM" id="CLU_120483_1_0_5"/>
<dbReference type="EMBL" id="AOSK01000041">
    <property type="protein sequence ID" value="EYD76735.1"/>
    <property type="molecule type" value="Genomic_DNA"/>
</dbReference>
<name>A0A017HQY0_9RHOB</name>
<keyword evidence="2" id="KW-0732">Signal</keyword>
<accession>A0A017HQY0</accession>